<dbReference type="InterPro" id="IPR036388">
    <property type="entry name" value="WH-like_DNA-bd_sf"/>
</dbReference>
<organism evidence="1 2">
    <name type="scientific">Lysinibacillus irui</name>
    <dbReference type="NCBI Taxonomy" id="2998077"/>
    <lineage>
        <taxon>Bacteria</taxon>
        <taxon>Bacillati</taxon>
        <taxon>Bacillota</taxon>
        <taxon>Bacilli</taxon>
        <taxon>Bacillales</taxon>
        <taxon>Bacillaceae</taxon>
        <taxon>Lysinibacillus</taxon>
    </lineage>
</organism>
<evidence type="ECO:0000313" key="1">
    <source>
        <dbReference type="EMBL" id="MEA0976477.1"/>
    </source>
</evidence>
<comment type="caution">
    <text evidence="1">The sequence shown here is derived from an EMBL/GenBank/DDBJ whole genome shotgun (WGS) entry which is preliminary data.</text>
</comment>
<gene>
    <name evidence="1" type="ORF">U6C28_09260</name>
</gene>
<sequence length="159" mass="18335">MTETTKQTPVIPATQAALPFETKGWAAMPHALMEIYTLHPDFNANTALVYAYLVKNYNRSYGYSFPTFDEMEVVLNISRSTVDKAIETLRKLRVINATKHPYYGNNVYTLNPLIETVEEFAQVFSEEPEIAKRIARNKMRREKLRARKDAFKWKPGDAV</sequence>
<name>A0ABU5NKA4_9BACI</name>
<evidence type="ECO:0000313" key="2">
    <source>
        <dbReference type="Proteomes" id="UP001289615"/>
    </source>
</evidence>
<dbReference type="Proteomes" id="UP001289615">
    <property type="component" value="Unassembled WGS sequence"/>
</dbReference>
<keyword evidence="2" id="KW-1185">Reference proteome</keyword>
<accession>A0ABU5NKA4</accession>
<dbReference type="Gene3D" id="1.10.10.10">
    <property type="entry name" value="Winged helix-like DNA-binding domain superfamily/Winged helix DNA-binding domain"/>
    <property type="match status" value="1"/>
</dbReference>
<dbReference type="RefSeq" id="WP_322611510.1">
    <property type="nucleotide sequence ID" value="NZ_JAXLNX010000011.1"/>
</dbReference>
<protein>
    <submittedName>
        <fullName evidence="1">ArsR family transcriptional regulator</fullName>
    </submittedName>
</protein>
<reference evidence="1 2" key="1">
    <citation type="submission" date="2023-12" db="EMBL/GenBank/DDBJ databases">
        <title>Genome comparison identifies genes involved in endophytic behavior of Lysinibacillus irui and provides insights into its role as a plant-growth promoting bacterium.</title>
        <authorList>
            <person name="Hilario S."/>
            <person name="Matos I."/>
            <person name="Goncalves M.F.M."/>
            <person name="Pardo C.A."/>
            <person name="Santos M.J."/>
        </authorList>
    </citation>
    <scope>NUCLEOTIDE SEQUENCE [LARGE SCALE GENOMIC DNA]</scope>
    <source>
        <strain evidence="1 2">B3</strain>
    </source>
</reference>
<dbReference type="EMBL" id="JAXUIA010000006">
    <property type="protein sequence ID" value="MEA0976477.1"/>
    <property type="molecule type" value="Genomic_DNA"/>
</dbReference>
<proteinExistence type="predicted"/>